<gene>
    <name evidence="3" type="ORF">SBOR_1945</name>
</gene>
<evidence type="ECO:0000256" key="1">
    <source>
        <dbReference type="SAM" id="Coils"/>
    </source>
</evidence>
<protein>
    <submittedName>
        <fullName evidence="3">Uncharacterized protein</fullName>
    </submittedName>
</protein>
<dbReference type="Proteomes" id="UP000019487">
    <property type="component" value="Unassembled WGS sequence"/>
</dbReference>
<keyword evidence="1" id="KW-0175">Coiled coil</keyword>
<sequence>MNSSYWIERCQQLEARIFEQDQEIKENKQQLEDADEHCKFVEAERKALKQEVRAMKMEMEAQEEKTNILARIGAAVRIRYLEQAKSQVMGLSPAKYNAEFIRRGNDAAHRAYGAVDAAIFTGNFLEDGEKTQLEGVFGLIYDNISPQHYGNLPPKMLQAIDYQGSIISLYALNNGAMSIRDRQAASDSMQFLRDKLLELGDDGFEINEDVSRHLNRMGELAFLIITKSRLQGAQAYTVSPETPTSYGPPQNSPVRKRHAGPSRTHRGRGASVGSDSFI</sequence>
<dbReference type="HOGENOM" id="CLU_990435_0_0_1"/>
<reference evidence="3 4" key="1">
    <citation type="journal article" date="2014" name="Genome Announc.">
        <title>Draft genome sequence of Sclerotinia borealis, a psychrophilic plant pathogenic fungus.</title>
        <authorList>
            <person name="Mardanov A.V."/>
            <person name="Beletsky A.V."/>
            <person name="Kadnikov V.V."/>
            <person name="Ignatov A.N."/>
            <person name="Ravin N.V."/>
        </authorList>
    </citation>
    <scope>NUCLEOTIDE SEQUENCE [LARGE SCALE GENOMIC DNA]</scope>
    <source>
        <strain evidence="4">F-4157</strain>
    </source>
</reference>
<accession>W9CNP3</accession>
<comment type="caution">
    <text evidence="3">The sequence shown here is derived from an EMBL/GenBank/DDBJ whole genome shotgun (WGS) entry which is preliminary data.</text>
</comment>
<evidence type="ECO:0000313" key="3">
    <source>
        <dbReference type="EMBL" id="ESZ97663.1"/>
    </source>
</evidence>
<feature type="coiled-coil region" evidence="1">
    <location>
        <begin position="10"/>
        <end position="65"/>
    </location>
</feature>
<keyword evidence="4" id="KW-1185">Reference proteome</keyword>
<evidence type="ECO:0000313" key="4">
    <source>
        <dbReference type="Proteomes" id="UP000019487"/>
    </source>
</evidence>
<evidence type="ECO:0000256" key="2">
    <source>
        <dbReference type="SAM" id="MobiDB-lite"/>
    </source>
</evidence>
<feature type="region of interest" description="Disordered" evidence="2">
    <location>
        <begin position="238"/>
        <end position="278"/>
    </location>
</feature>
<dbReference type="EMBL" id="AYSA01000076">
    <property type="protein sequence ID" value="ESZ97663.1"/>
    <property type="molecule type" value="Genomic_DNA"/>
</dbReference>
<feature type="compositionally biased region" description="Basic residues" evidence="2">
    <location>
        <begin position="254"/>
        <end position="268"/>
    </location>
</feature>
<feature type="compositionally biased region" description="Polar residues" evidence="2">
    <location>
        <begin position="238"/>
        <end position="253"/>
    </location>
</feature>
<proteinExistence type="predicted"/>
<dbReference type="OrthoDB" id="3499464at2759"/>
<organism evidence="3 4">
    <name type="scientific">Sclerotinia borealis (strain F-4128)</name>
    <dbReference type="NCBI Taxonomy" id="1432307"/>
    <lineage>
        <taxon>Eukaryota</taxon>
        <taxon>Fungi</taxon>
        <taxon>Dikarya</taxon>
        <taxon>Ascomycota</taxon>
        <taxon>Pezizomycotina</taxon>
        <taxon>Leotiomycetes</taxon>
        <taxon>Helotiales</taxon>
        <taxon>Sclerotiniaceae</taxon>
        <taxon>Sclerotinia</taxon>
    </lineage>
</organism>
<name>W9CNP3_SCLBF</name>
<dbReference type="AlphaFoldDB" id="W9CNP3"/>